<organism evidence="3 4">
    <name type="scientific">Salinibacillus xinjiangensis</name>
    <dbReference type="NCBI Taxonomy" id="1229268"/>
    <lineage>
        <taxon>Bacteria</taxon>
        <taxon>Bacillati</taxon>
        <taxon>Bacillota</taxon>
        <taxon>Bacilli</taxon>
        <taxon>Bacillales</taxon>
        <taxon>Bacillaceae</taxon>
        <taxon>Salinibacillus</taxon>
    </lineage>
</organism>
<dbReference type="PRINTS" id="PR00081">
    <property type="entry name" value="GDHRDH"/>
</dbReference>
<dbReference type="GO" id="GO:0016491">
    <property type="term" value="F:oxidoreductase activity"/>
    <property type="evidence" value="ECO:0007669"/>
    <property type="project" value="UniProtKB-KW"/>
</dbReference>
<keyword evidence="2" id="KW-0560">Oxidoreductase</keyword>
<proteinExistence type="inferred from homology"/>
<dbReference type="RefSeq" id="WP_153729593.1">
    <property type="nucleotide sequence ID" value="NZ_WJNH01000011.1"/>
</dbReference>
<keyword evidence="4" id="KW-1185">Reference proteome</keyword>
<gene>
    <name evidence="3" type="ORF">GH754_15565</name>
</gene>
<dbReference type="InterPro" id="IPR002347">
    <property type="entry name" value="SDR_fam"/>
</dbReference>
<dbReference type="SUPFAM" id="SSF51735">
    <property type="entry name" value="NAD(P)-binding Rossmann-fold domains"/>
    <property type="match status" value="1"/>
</dbReference>
<dbReference type="OrthoDB" id="9803333at2"/>
<evidence type="ECO:0000256" key="1">
    <source>
        <dbReference type="ARBA" id="ARBA00006484"/>
    </source>
</evidence>
<dbReference type="InterPro" id="IPR050259">
    <property type="entry name" value="SDR"/>
</dbReference>
<dbReference type="Gene3D" id="3.40.50.720">
    <property type="entry name" value="NAD(P)-binding Rossmann-like Domain"/>
    <property type="match status" value="1"/>
</dbReference>
<accession>A0A6G1X9P7</accession>
<name>A0A6G1X9P7_9BACI</name>
<comment type="similarity">
    <text evidence="1">Belongs to the short-chain dehydrogenases/reductases (SDR) family.</text>
</comment>
<dbReference type="PANTHER" id="PTHR42879">
    <property type="entry name" value="3-OXOACYL-(ACYL-CARRIER-PROTEIN) REDUCTASE"/>
    <property type="match status" value="1"/>
</dbReference>
<dbReference type="EMBL" id="WJNH01000011">
    <property type="protein sequence ID" value="MRG87704.1"/>
    <property type="molecule type" value="Genomic_DNA"/>
</dbReference>
<dbReference type="InterPro" id="IPR036291">
    <property type="entry name" value="NAD(P)-bd_dom_sf"/>
</dbReference>
<dbReference type="Pfam" id="PF13561">
    <property type="entry name" value="adh_short_C2"/>
    <property type="match status" value="1"/>
</dbReference>
<sequence length="276" mass="30794">MLVEDGKIGIPIYKVVIFSNGGIFMRHAIVTAGTKGLGRKVTEELLENGYSVTATYRSDHKKADELAQAFKKYENALQILQIDVCNPGQLSDLVRSAYERFGRVDCLVNNAGPYIFERKKLMDYEIDEWNEMMRGNLDAVFHLLKDVLPIMRRQQFGRIVNYGFQGAQDAPGWIYRSAFAAAKSGLVSLTKSIAYEEAEHGITSNMVCPGNIIGKMKESNIMDSRKYNDEQTPVGRSGTGEDIARAVLFFCNDASDMITGTVMDITGGLDVINRHR</sequence>
<protein>
    <submittedName>
        <fullName evidence="3">SDR family oxidoreductase</fullName>
    </submittedName>
</protein>
<dbReference type="PANTHER" id="PTHR42879:SF2">
    <property type="entry name" value="3-OXOACYL-[ACYL-CARRIER-PROTEIN] REDUCTASE FABG"/>
    <property type="match status" value="1"/>
</dbReference>
<dbReference type="FunFam" id="3.40.50.720:FF:000173">
    <property type="entry name" value="3-oxoacyl-[acyl-carrier protein] reductase"/>
    <property type="match status" value="1"/>
</dbReference>
<evidence type="ECO:0000256" key="2">
    <source>
        <dbReference type="ARBA" id="ARBA00023002"/>
    </source>
</evidence>
<dbReference type="Proteomes" id="UP000480185">
    <property type="component" value="Unassembled WGS sequence"/>
</dbReference>
<comment type="caution">
    <text evidence="3">The sequence shown here is derived from an EMBL/GenBank/DDBJ whole genome shotgun (WGS) entry which is preliminary data.</text>
</comment>
<evidence type="ECO:0000313" key="3">
    <source>
        <dbReference type="EMBL" id="MRG87704.1"/>
    </source>
</evidence>
<evidence type="ECO:0000313" key="4">
    <source>
        <dbReference type="Proteomes" id="UP000480185"/>
    </source>
</evidence>
<reference evidence="3 4" key="1">
    <citation type="submission" date="2019-11" db="EMBL/GenBank/DDBJ databases">
        <authorList>
            <person name="Li J."/>
        </authorList>
    </citation>
    <scope>NUCLEOTIDE SEQUENCE [LARGE SCALE GENOMIC DNA]</scope>
    <source>
        <strain evidence="3 4">J4</strain>
    </source>
</reference>
<dbReference type="PRINTS" id="PR00080">
    <property type="entry name" value="SDRFAMILY"/>
</dbReference>
<dbReference type="AlphaFoldDB" id="A0A6G1X9P7"/>
<dbReference type="CDD" id="cd05233">
    <property type="entry name" value="SDR_c"/>
    <property type="match status" value="1"/>
</dbReference>